<name>A0A239K015_9SPHN</name>
<feature type="region of interest" description="Disordered" evidence="1">
    <location>
        <begin position="34"/>
        <end position="54"/>
    </location>
</feature>
<evidence type="ECO:0000259" key="3">
    <source>
        <dbReference type="PROSITE" id="PS51662"/>
    </source>
</evidence>
<dbReference type="Pfam" id="PF02333">
    <property type="entry name" value="Phytase"/>
    <property type="match status" value="1"/>
</dbReference>
<dbReference type="OrthoDB" id="8696437at2"/>
<accession>A0A239K015</accession>
<dbReference type="PROSITE" id="PS51662">
    <property type="entry name" value="BP_PHYTASE"/>
    <property type="match status" value="1"/>
</dbReference>
<dbReference type="Proteomes" id="UP000198339">
    <property type="component" value="Unassembled WGS sequence"/>
</dbReference>
<evidence type="ECO:0000313" key="4">
    <source>
        <dbReference type="EMBL" id="SNT11360.1"/>
    </source>
</evidence>
<proteinExistence type="predicted"/>
<keyword evidence="5" id="KW-1185">Reference proteome</keyword>
<gene>
    <name evidence="4" type="ORF">SAMN06295955_1128</name>
</gene>
<feature type="domain" description="BPP" evidence="3">
    <location>
        <begin position="27"/>
        <end position="338"/>
    </location>
</feature>
<dbReference type="Gene3D" id="2.120.10.30">
    <property type="entry name" value="TolB, C-terminal domain"/>
    <property type="match status" value="1"/>
</dbReference>
<dbReference type="SUPFAM" id="SSF50956">
    <property type="entry name" value="Thermostable phytase (3-phytase)"/>
    <property type="match status" value="1"/>
</dbReference>
<protein>
    <submittedName>
        <fullName evidence="4">3-phytase</fullName>
    </submittedName>
</protein>
<dbReference type="PROSITE" id="PS51257">
    <property type="entry name" value="PROKAR_LIPOPROTEIN"/>
    <property type="match status" value="1"/>
</dbReference>
<keyword evidence="2" id="KW-0732">Signal</keyword>
<feature type="signal peptide" evidence="2">
    <location>
        <begin position="1"/>
        <end position="25"/>
    </location>
</feature>
<dbReference type="InterPro" id="IPR003431">
    <property type="entry name" value="B-propeller_Phytase"/>
</dbReference>
<evidence type="ECO:0000256" key="1">
    <source>
        <dbReference type="SAM" id="MobiDB-lite"/>
    </source>
</evidence>
<dbReference type="EMBL" id="FZPA01000012">
    <property type="protein sequence ID" value="SNT11360.1"/>
    <property type="molecule type" value="Genomic_DNA"/>
</dbReference>
<dbReference type="RefSeq" id="WP_089216822.1">
    <property type="nucleotide sequence ID" value="NZ_FZPA01000012.1"/>
</dbReference>
<sequence>MRIFTSKRLLLSAALASLVSGCAPAEPVITGLPPAPVTASGETQPVGTSRADAADDPAIWVDPANPGRALIVATDKKAGLHVYDLTGKDLAFTKGGLVNNVDVAGDIIVASDRNDGVNAHLAVFRLDPDKPAIAALGRASAGTGEAYGLCLRKTAPGEPVTAALIVKDGTVRVGTLTIEGTPAFAVQWEYKIPTQSEGCVFDGDTLYVGEEDAGIWRLVPNGTTADATLVAPVDNERLVADVEGLATIDHKGERYLIASSQGDNAYAVFRLPGMDYVGRFAVAAGDFGATSETDGIEAVAGNFGAAYPDGIFIAQDGDNAPDAQNFKIVRWDRIAAALGL</sequence>
<dbReference type="GO" id="GO:0016158">
    <property type="term" value="F:inositol hexakisphosphate 3-phosphatase activity"/>
    <property type="evidence" value="ECO:0007669"/>
    <property type="project" value="InterPro"/>
</dbReference>
<organism evidence="4 5">
    <name type="scientific">Sphingopyxis indica</name>
    <dbReference type="NCBI Taxonomy" id="436663"/>
    <lineage>
        <taxon>Bacteria</taxon>
        <taxon>Pseudomonadati</taxon>
        <taxon>Pseudomonadota</taxon>
        <taxon>Alphaproteobacteria</taxon>
        <taxon>Sphingomonadales</taxon>
        <taxon>Sphingomonadaceae</taxon>
        <taxon>Sphingopyxis</taxon>
    </lineage>
</organism>
<feature type="chain" id="PRO_5012647397" evidence="2">
    <location>
        <begin position="26"/>
        <end position="340"/>
    </location>
</feature>
<dbReference type="AlphaFoldDB" id="A0A239K015"/>
<evidence type="ECO:0000313" key="5">
    <source>
        <dbReference type="Proteomes" id="UP000198339"/>
    </source>
</evidence>
<dbReference type="InterPro" id="IPR011042">
    <property type="entry name" value="6-blade_b-propeller_TolB-like"/>
</dbReference>
<reference evidence="4 5" key="1">
    <citation type="submission" date="2017-06" db="EMBL/GenBank/DDBJ databases">
        <authorList>
            <person name="Kim H.J."/>
            <person name="Triplett B.A."/>
        </authorList>
    </citation>
    <scope>NUCLEOTIDE SEQUENCE [LARGE SCALE GENOMIC DNA]</scope>
    <source>
        <strain evidence="4 5">DS15</strain>
    </source>
</reference>
<evidence type="ECO:0000256" key="2">
    <source>
        <dbReference type="SAM" id="SignalP"/>
    </source>
</evidence>